<gene>
    <name evidence="1" type="ORF">RRG08_003216</name>
</gene>
<name>A0AAE1AGU7_9GAST</name>
<sequence length="131" mass="13761">MVVRLSQRKWWGEGGEEEKESELNHHLELDSGQSVTVLGCVVTQSPPGNHSGQSVTIPGCVLSQSPPGNHSGQSVTIPGCVLSQSPSGNHRSIVSAVDSICFSVTSRRDSSQEERTVSATVLPKGVVTGVV</sequence>
<evidence type="ECO:0000313" key="2">
    <source>
        <dbReference type="Proteomes" id="UP001283361"/>
    </source>
</evidence>
<comment type="caution">
    <text evidence="1">The sequence shown here is derived from an EMBL/GenBank/DDBJ whole genome shotgun (WGS) entry which is preliminary data.</text>
</comment>
<accession>A0AAE1AGU7</accession>
<dbReference type="Proteomes" id="UP001283361">
    <property type="component" value="Unassembled WGS sequence"/>
</dbReference>
<protein>
    <submittedName>
        <fullName evidence="1">Uncharacterized protein</fullName>
    </submittedName>
</protein>
<dbReference type="EMBL" id="JAWDGP010001857">
    <property type="protein sequence ID" value="KAK3787565.1"/>
    <property type="molecule type" value="Genomic_DNA"/>
</dbReference>
<dbReference type="AlphaFoldDB" id="A0AAE1AGU7"/>
<organism evidence="1 2">
    <name type="scientific">Elysia crispata</name>
    <name type="common">lettuce slug</name>
    <dbReference type="NCBI Taxonomy" id="231223"/>
    <lineage>
        <taxon>Eukaryota</taxon>
        <taxon>Metazoa</taxon>
        <taxon>Spiralia</taxon>
        <taxon>Lophotrochozoa</taxon>
        <taxon>Mollusca</taxon>
        <taxon>Gastropoda</taxon>
        <taxon>Heterobranchia</taxon>
        <taxon>Euthyneura</taxon>
        <taxon>Panpulmonata</taxon>
        <taxon>Sacoglossa</taxon>
        <taxon>Placobranchoidea</taxon>
        <taxon>Plakobranchidae</taxon>
        <taxon>Elysia</taxon>
    </lineage>
</organism>
<keyword evidence="2" id="KW-1185">Reference proteome</keyword>
<evidence type="ECO:0000313" key="1">
    <source>
        <dbReference type="EMBL" id="KAK3787565.1"/>
    </source>
</evidence>
<reference evidence="1" key="1">
    <citation type="journal article" date="2023" name="G3 (Bethesda)">
        <title>A reference genome for the long-term kleptoplast-retaining sea slug Elysia crispata morphotype clarki.</title>
        <authorList>
            <person name="Eastman K.E."/>
            <person name="Pendleton A.L."/>
            <person name="Shaikh M.A."/>
            <person name="Suttiyut T."/>
            <person name="Ogas R."/>
            <person name="Tomko P."/>
            <person name="Gavelis G."/>
            <person name="Widhalm J.R."/>
            <person name="Wisecaver J.H."/>
        </authorList>
    </citation>
    <scope>NUCLEOTIDE SEQUENCE</scope>
    <source>
        <strain evidence="1">ECLA1</strain>
    </source>
</reference>
<proteinExistence type="predicted"/>